<protein>
    <submittedName>
        <fullName evidence="1">Uncharacterized protein</fullName>
    </submittedName>
</protein>
<proteinExistence type="predicted"/>
<dbReference type="AlphaFoldDB" id="A0A815W5J4"/>
<gene>
    <name evidence="1" type="ORF">CJN711_LOCUS29753</name>
    <name evidence="2" type="ORF">SMN809_LOCUS4864</name>
</gene>
<dbReference type="EMBL" id="CAJNOV010014175">
    <property type="protein sequence ID" value="CAF1541588.1"/>
    <property type="molecule type" value="Genomic_DNA"/>
</dbReference>
<evidence type="ECO:0000313" key="1">
    <source>
        <dbReference type="EMBL" id="CAF1541588.1"/>
    </source>
</evidence>
<comment type="caution">
    <text evidence="1">The sequence shown here is derived from an EMBL/GenBank/DDBJ whole genome shotgun (WGS) entry which is preliminary data.</text>
</comment>
<sequence length="93" mass="10784">MKDPLGKPIVLLDQWVHKNYDEILVKIIQDQKGHKKRTRAGLLATLVPTQSQSLQSRNAHFLWYLFYIEVLSRIHHSRRAKKAVSAIPLGLKM</sequence>
<name>A0A815W5J4_9BILA</name>
<accession>A0A815W5J4</accession>
<evidence type="ECO:0000313" key="3">
    <source>
        <dbReference type="Proteomes" id="UP000663855"/>
    </source>
</evidence>
<organism evidence="1 3">
    <name type="scientific">Rotaria magnacalcarata</name>
    <dbReference type="NCBI Taxonomy" id="392030"/>
    <lineage>
        <taxon>Eukaryota</taxon>
        <taxon>Metazoa</taxon>
        <taxon>Spiralia</taxon>
        <taxon>Gnathifera</taxon>
        <taxon>Rotifera</taxon>
        <taxon>Eurotatoria</taxon>
        <taxon>Bdelloidea</taxon>
        <taxon>Philodinida</taxon>
        <taxon>Philodinidae</taxon>
        <taxon>Rotaria</taxon>
    </lineage>
</organism>
<dbReference type="Proteomes" id="UP000663855">
    <property type="component" value="Unassembled WGS sequence"/>
</dbReference>
<reference evidence="1" key="1">
    <citation type="submission" date="2021-02" db="EMBL/GenBank/DDBJ databases">
        <authorList>
            <person name="Nowell W R."/>
        </authorList>
    </citation>
    <scope>NUCLEOTIDE SEQUENCE</scope>
</reference>
<dbReference type="EMBL" id="CAJOBI010001166">
    <property type="protein sequence ID" value="CAF3866950.1"/>
    <property type="molecule type" value="Genomic_DNA"/>
</dbReference>
<evidence type="ECO:0000313" key="2">
    <source>
        <dbReference type="EMBL" id="CAF3866950.1"/>
    </source>
</evidence>
<dbReference type="Proteomes" id="UP000676336">
    <property type="component" value="Unassembled WGS sequence"/>
</dbReference>